<dbReference type="Gene3D" id="2.160.20.10">
    <property type="entry name" value="Single-stranded right-handed beta-helix, Pectin lyase-like"/>
    <property type="match status" value="1"/>
</dbReference>
<keyword evidence="2" id="KW-1185">Reference proteome</keyword>
<dbReference type="AlphaFoldDB" id="E8KGZ1"/>
<protein>
    <recommendedName>
        <fullName evidence="3">Pectate lyase superfamily protein domain-containing protein</fullName>
    </recommendedName>
</protein>
<evidence type="ECO:0008006" key="3">
    <source>
        <dbReference type="Google" id="ProtNLM"/>
    </source>
</evidence>
<proteinExistence type="predicted"/>
<dbReference type="SUPFAM" id="SSF51126">
    <property type="entry name" value="Pectin lyase-like"/>
    <property type="match status" value="1"/>
</dbReference>
<dbReference type="InterPro" id="IPR012334">
    <property type="entry name" value="Pectin_lyas_fold"/>
</dbReference>
<gene>
    <name evidence="1" type="ORF">HMPREF0027_1108</name>
</gene>
<dbReference type="RefSeq" id="WP_005622728.1">
    <property type="nucleotide sequence ID" value="NZ_GL831080.1"/>
</dbReference>
<dbReference type="EMBL" id="AEVG01000074">
    <property type="protein sequence ID" value="EFX91833.1"/>
    <property type="molecule type" value="Genomic_DNA"/>
</dbReference>
<reference evidence="1 2" key="1">
    <citation type="submission" date="2011-01" db="EMBL/GenBank/DDBJ databases">
        <authorList>
            <person name="Muzny D."/>
            <person name="Qin X."/>
            <person name="Deng J."/>
            <person name="Jiang H."/>
            <person name="Liu Y."/>
            <person name="Qu J."/>
            <person name="Song X.-Z."/>
            <person name="Zhang L."/>
            <person name="Thornton R."/>
            <person name="Coyle M."/>
            <person name="Francisco L."/>
            <person name="Jackson L."/>
            <person name="Javaid M."/>
            <person name="Korchina V."/>
            <person name="Kovar C."/>
            <person name="Mata R."/>
            <person name="Mathew T."/>
            <person name="Ngo R."/>
            <person name="Nguyen L."/>
            <person name="Nguyen N."/>
            <person name="Okwuonu G."/>
            <person name="Ongeri F."/>
            <person name="Pham C."/>
            <person name="Simmons D."/>
            <person name="Wilczek-Boney K."/>
            <person name="Hale W."/>
            <person name="Jakkamsetti A."/>
            <person name="Pham P."/>
            <person name="Ruth R."/>
            <person name="San Lucas F."/>
            <person name="Warren J."/>
            <person name="Zhang J."/>
            <person name="Zhao Z."/>
            <person name="Zhou C."/>
            <person name="Zhu D."/>
            <person name="Lee S."/>
            <person name="Bess C."/>
            <person name="Blankenburg K."/>
            <person name="Forbes L."/>
            <person name="Fu Q."/>
            <person name="Gubbala S."/>
            <person name="Hirani K."/>
            <person name="Jayaseelan J.C."/>
            <person name="Lara F."/>
            <person name="Munidasa M."/>
            <person name="Palculict T."/>
            <person name="Patil S."/>
            <person name="Pu L.-L."/>
            <person name="Saada N."/>
            <person name="Tang L."/>
            <person name="Weissenberger G."/>
            <person name="Zhu Y."/>
            <person name="Hemphill L."/>
            <person name="Shang Y."/>
            <person name="Youmans B."/>
            <person name="Ayvaz T."/>
            <person name="Ross M."/>
            <person name="Santibanez J."/>
            <person name="Aqrawi P."/>
            <person name="Gross S."/>
            <person name="Joshi V."/>
            <person name="Fowler G."/>
            <person name="Nazareth L."/>
            <person name="Reid J."/>
            <person name="Worley K."/>
            <person name="Petrosino J."/>
            <person name="Highlander S."/>
            <person name="Gibbs R."/>
        </authorList>
    </citation>
    <scope>NUCLEOTIDE SEQUENCE [LARGE SCALE GENOMIC DNA]</scope>
    <source>
        <strain evidence="1 2">ATCC 25976</strain>
    </source>
</reference>
<name>E8KGZ1_9PAST</name>
<comment type="caution">
    <text evidence="1">The sequence shown here is derived from an EMBL/GenBank/DDBJ whole genome shotgun (WGS) entry which is preliminary data.</text>
</comment>
<dbReference type="InterPro" id="IPR011050">
    <property type="entry name" value="Pectin_lyase_fold/virulence"/>
</dbReference>
<dbReference type="HOGENOM" id="CLU_013474_0_0_6"/>
<dbReference type="Proteomes" id="UP000005467">
    <property type="component" value="Unassembled WGS sequence"/>
</dbReference>
<evidence type="ECO:0000313" key="2">
    <source>
        <dbReference type="Proteomes" id="UP000005467"/>
    </source>
</evidence>
<sequence>MTTLTKDDFLPEQPVWEDGVYMLKETDPVLGGPIGVDNLPLKHLANRTLFLKSEMEKVGEQNENAFRKLAKADGFRFIGQAESIEQLRTIRPTEHGQRIFVKSYYAGGTTGGGEFVADLQDLVTPDDGGTCFVVEVGNAGRWKRVLDSEISAFDFGAVGDGMADDAQALNRAANHCQKQWGKMLSLCGEFYLGSTVSFRHCKVEATRARFVVGHNGIGLILGGSGNNANNPTQQIDEVIRAVGMPPSTRLTPLVQVIGEKGQYVDINRADYVQIYANATAGSQHNNNYSSAYSTFNFKFVNTIELFGESGGWINENTFNLNRCSKIVLDGDYLHNHNLFNRGCMESQGEIYCNGSSNQFVGFRFERRPSVATETLKITFTESSWNNHIEASWQSSKGYTNNPYGTHLITVNDEGLGNTVNHIAAKNSQDVPLFSLTSQADIAMAGTGAGGVVGLGNMAGVRNLKRLPNGKYEIANNHSVIYESPLIDLTQSPIVWFRSSEPHFRMSVYYFNAQEQRLTNKAEVGEIFSGSFYWSDSEGFSFMQGNSQNINFHTKPNQARFAKVVISSGSNVAGLTFNALALGIRQFNQFSKIDGFRLGMLPEPKGGNQPMIYQNQEIDMDKVPEGVVCYKSDLAEMRVNIQKMPLLMKPIVDKTITLAVPKMFLERGKGELLYKSDTDGS</sequence>
<organism evidence="1 2">
    <name type="scientific">Actinobacillus ureae ATCC 25976</name>
    <dbReference type="NCBI Taxonomy" id="887324"/>
    <lineage>
        <taxon>Bacteria</taxon>
        <taxon>Pseudomonadati</taxon>
        <taxon>Pseudomonadota</taxon>
        <taxon>Gammaproteobacteria</taxon>
        <taxon>Pasteurellales</taxon>
        <taxon>Pasteurellaceae</taxon>
        <taxon>Actinobacillus</taxon>
    </lineage>
</organism>
<evidence type="ECO:0000313" key="1">
    <source>
        <dbReference type="EMBL" id="EFX91833.1"/>
    </source>
</evidence>
<feature type="non-terminal residue" evidence="1">
    <location>
        <position position="680"/>
    </location>
</feature>
<accession>E8KGZ1</accession>